<protein>
    <recommendedName>
        <fullName evidence="4">CCHC-type domain-containing protein</fullName>
    </recommendedName>
</protein>
<feature type="transmembrane region" description="Helical" evidence="3">
    <location>
        <begin position="6"/>
        <end position="28"/>
    </location>
</feature>
<dbReference type="InterPro" id="IPR040256">
    <property type="entry name" value="At4g02000-like"/>
</dbReference>
<keyword evidence="3" id="KW-0812">Transmembrane</keyword>
<evidence type="ECO:0000256" key="2">
    <source>
        <dbReference type="SAM" id="MobiDB-lite"/>
    </source>
</evidence>
<dbReference type="EMBL" id="OZ034820">
    <property type="protein sequence ID" value="CAL1399882.1"/>
    <property type="molecule type" value="Genomic_DNA"/>
</dbReference>
<keyword evidence="6" id="KW-1185">Reference proteome</keyword>
<keyword evidence="1" id="KW-0863">Zinc-finger</keyword>
<dbReference type="Proteomes" id="UP001497516">
    <property type="component" value="Chromosome 7"/>
</dbReference>
<keyword evidence="3" id="KW-1133">Transmembrane helix</keyword>
<organism evidence="5 6">
    <name type="scientific">Linum trigynum</name>
    <dbReference type="NCBI Taxonomy" id="586398"/>
    <lineage>
        <taxon>Eukaryota</taxon>
        <taxon>Viridiplantae</taxon>
        <taxon>Streptophyta</taxon>
        <taxon>Embryophyta</taxon>
        <taxon>Tracheophyta</taxon>
        <taxon>Spermatophyta</taxon>
        <taxon>Magnoliopsida</taxon>
        <taxon>eudicotyledons</taxon>
        <taxon>Gunneridae</taxon>
        <taxon>Pentapetalae</taxon>
        <taxon>rosids</taxon>
        <taxon>fabids</taxon>
        <taxon>Malpighiales</taxon>
        <taxon>Linaceae</taxon>
        <taxon>Linum</taxon>
    </lineage>
</organism>
<evidence type="ECO:0000256" key="3">
    <source>
        <dbReference type="SAM" id="Phobius"/>
    </source>
</evidence>
<keyword evidence="1" id="KW-0862">Zinc</keyword>
<reference evidence="5 6" key="1">
    <citation type="submission" date="2024-04" db="EMBL/GenBank/DDBJ databases">
        <authorList>
            <person name="Fracassetti M."/>
        </authorList>
    </citation>
    <scope>NUCLEOTIDE SEQUENCE [LARGE SCALE GENOMIC DNA]</scope>
</reference>
<dbReference type="PANTHER" id="PTHR31286:SF167">
    <property type="entry name" value="OS09G0268800 PROTEIN"/>
    <property type="match status" value="1"/>
</dbReference>
<sequence length="781" mass="87097">MATNALFSLIAALARIVGFLAAPMVAIVSPRVSRVYPREIPADICRLVKELAIVPSLLEGWNRILNRVILDLEKSKAIPLWMSANFPRALPWVPADNYQKSFKSSKVLVKSNRQEVSWNTALLRPVEMWYYLITEAQGDIQPGNCIAVAEQERVQCGISKNNRSNCLQEIGMPIMVWSLFSFLYRLWFYPFIGILRVWFLNWSEQIMENQGNAKMVTQDSQKVQQMEESLTVGSQTGLESHGDQSVPKMQNTMAVVIENEETLRKQPNRGAMVLGLKDDTMRQGMGMVAGNQVVEFTMEDVASGMQGVKLSLLGRLFIENPPSLAVIHKIVTGAWNCKVQVMEAEMGLLQFFFYNEADRDWVLQRSPWPVRDRVLHLQQWAPITRELVNSFEMIPFWVQMWNIPSHCRTVAFGRRVAGAKIGEVLDAGVFAIKGEPSHFLKAKVKVNVFEPLRSQVYASNDQIGEFWVTLVYEFLPLFCYHCGRLGHKAPHCSFPDPEGEEHYGPELSTDIIGHRLDEQTKIPVHLLPAMHKTVWLNPAVKVGGVGNIPGNATSLDAEGGEQMQGGRVPKGIVEAQVARLEQSGYQKHARGHLGGSRIEDSVQGLKKQMGRGLPQWDGYAHGFGHGSRGRGAGRLFRARGKPYHGRGQTGPMLNRAAGQYQPTGGVTAGRDGAARGAQEQPMGLQKHNKHDDVVFMQEHGTGGTNEEQVKDTNGTVFKQVFKLSLAEVDIPGEKKRVAKEVEGLAEDPTPPKKNCIDGKDTVNEKKNSVEVASREWPPKTK</sequence>
<dbReference type="GO" id="GO:0008270">
    <property type="term" value="F:zinc ion binding"/>
    <property type="evidence" value="ECO:0007669"/>
    <property type="project" value="UniProtKB-KW"/>
</dbReference>
<proteinExistence type="predicted"/>
<dbReference type="PANTHER" id="PTHR31286">
    <property type="entry name" value="GLYCINE-RICH CELL WALL STRUCTURAL PROTEIN 1.8-LIKE"/>
    <property type="match status" value="1"/>
</dbReference>
<gene>
    <name evidence="5" type="ORF">LTRI10_LOCUS40047</name>
</gene>
<feature type="domain" description="CCHC-type" evidence="4">
    <location>
        <begin position="479"/>
        <end position="492"/>
    </location>
</feature>
<dbReference type="InterPro" id="IPR001878">
    <property type="entry name" value="Znf_CCHC"/>
</dbReference>
<keyword evidence="1" id="KW-0479">Metal-binding</keyword>
<evidence type="ECO:0000259" key="4">
    <source>
        <dbReference type="PROSITE" id="PS50158"/>
    </source>
</evidence>
<dbReference type="InterPro" id="IPR025558">
    <property type="entry name" value="DUF4283"/>
</dbReference>
<dbReference type="InterPro" id="IPR025836">
    <property type="entry name" value="Zn_knuckle_CX2CX4HX4C"/>
</dbReference>
<evidence type="ECO:0000313" key="6">
    <source>
        <dbReference type="Proteomes" id="UP001497516"/>
    </source>
</evidence>
<dbReference type="GO" id="GO:0003676">
    <property type="term" value="F:nucleic acid binding"/>
    <property type="evidence" value="ECO:0007669"/>
    <property type="project" value="InterPro"/>
</dbReference>
<evidence type="ECO:0000256" key="1">
    <source>
        <dbReference type="PROSITE-ProRule" id="PRU00047"/>
    </source>
</evidence>
<keyword evidence="3" id="KW-0472">Membrane</keyword>
<accession>A0AAV2FPI5</accession>
<evidence type="ECO:0000313" key="5">
    <source>
        <dbReference type="EMBL" id="CAL1399882.1"/>
    </source>
</evidence>
<dbReference type="Pfam" id="PF14392">
    <property type="entry name" value="zf-CCHC_4"/>
    <property type="match status" value="1"/>
</dbReference>
<feature type="region of interest" description="Disordered" evidence="2">
    <location>
        <begin position="659"/>
        <end position="688"/>
    </location>
</feature>
<feature type="region of interest" description="Disordered" evidence="2">
    <location>
        <begin position="741"/>
        <end position="781"/>
    </location>
</feature>
<name>A0AAV2FPI5_9ROSI</name>
<feature type="compositionally biased region" description="Basic and acidic residues" evidence="2">
    <location>
        <begin position="754"/>
        <end position="781"/>
    </location>
</feature>
<dbReference type="AlphaFoldDB" id="A0AAV2FPI5"/>
<dbReference type="Pfam" id="PF14111">
    <property type="entry name" value="DUF4283"/>
    <property type="match status" value="1"/>
</dbReference>
<dbReference type="PROSITE" id="PS50158">
    <property type="entry name" value="ZF_CCHC"/>
    <property type="match status" value="1"/>
</dbReference>